<reference evidence="2" key="2">
    <citation type="submission" date="2020-04" db="EMBL/GenBank/DDBJ databases">
        <authorList>
            <person name="Santos R.A.C."/>
            <person name="Steenwyk J.L."/>
            <person name="Rivero-Menendez O."/>
            <person name="Mead M.E."/>
            <person name="Silva L.P."/>
            <person name="Bastos R.W."/>
            <person name="Alastruey-Izquierdo A."/>
            <person name="Goldman G.H."/>
            <person name="Rokas A."/>
        </authorList>
    </citation>
    <scope>NUCLEOTIDE SEQUENCE</scope>
    <source>
        <strain evidence="2">CNM-CM6805</strain>
    </source>
</reference>
<feature type="region of interest" description="Disordered" evidence="1">
    <location>
        <begin position="196"/>
        <end position="237"/>
    </location>
</feature>
<dbReference type="AlphaFoldDB" id="A0A8H4HEF9"/>
<proteinExistence type="predicted"/>
<sequence length="290" mass="32080">MRTMALSPRKEYPDYYRLMKAYGKLNLMIKYPEIRRIFDSGNRELAAIDVLLAILGSLGKVANLIASLPTGHESTELDIQKGRICGAVIEGANSLTAMLPRPITTRSMEPPPPGFASYRTRIVRELEQPLRSALARKAITPEDLVRIEAALPDIILGIQEKIHEWLGKRSKGTPRSDFEERIREATKVECDRTHNAHPAADSQVQPLSPQRTVTVTPNQEQPSAGGQAQQVEGDPKPTEAGGCWIIVNIDLLAEVFSVIPYIFDGVDYRYADAAPGPSPAAERDWFSPIN</sequence>
<keyword evidence="3" id="KW-1185">Reference proteome</keyword>
<name>A0A8H4HEF9_9EURO</name>
<feature type="compositionally biased region" description="Polar residues" evidence="1">
    <location>
        <begin position="202"/>
        <end position="230"/>
    </location>
</feature>
<evidence type="ECO:0000313" key="2">
    <source>
        <dbReference type="EMBL" id="KAF4243900.1"/>
    </source>
</evidence>
<protein>
    <submittedName>
        <fullName evidence="2">Uncharacterized protein</fullName>
    </submittedName>
</protein>
<accession>A0A8H4HEF9</accession>
<organism evidence="2 3">
    <name type="scientific">Aspergillus fumigatiaffinis</name>
    <dbReference type="NCBI Taxonomy" id="340414"/>
    <lineage>
        <taxon>Eukaryota</taxon>
        <taxon>Fungi</taxon>
        <taxon>Dikarya</taxon>
        <taxon>Ascomycota</taxon>
        <taxon>Pezizomycotina</taxon>
        <taxon>Eurotiomycetes</taxon>
        <taxon>Eurotiomycetidae</taxon>
        <taxon>Eurotiales</taxon>
        <taxon>Aspergillaceae</taxon>
        <taxon>Aspergillus</taxon>
        <taxon>Aspergillus subgen. Fumigati</taxon>
    </lineage>
</organism>
<evidence type="ECO:0000313" key="3">
    <source>
        <dbReference type="Proteomes" id="UP000653565"/>
    </source>
</evidence>
<evidence type="ECO:0000256" key="1">
    <source>
        <dbReference type="SAM" id="MobiDB-lite"/>
    </source>
</evidence>
<dbReference type="Proteomes" id="UP000653565">
    <property type="component" value="Unassembled WGS sequence"/>
</dbReference>
<dbReference type="EMBL" id="JAAAPX010000009">
    <property type="protein sequence ID" value="KAF4243900.1"/>
    <property type="molecule type" value="Genomic_DNA"/>
</dbReference>
<gene>
    <name evidence="2" type="ORF">CNMCM6805_010411</name>
</gene>
<reference evidence="2" key="1">
    <citation type="journal article" date="2020" name="bioRxiv">
        <title>Genomic and phenotypic heterogeneity of clinical isolates of the human pathogens Aspergillus fumigatus, Aspergillus lentulus and Aspergillus fumigatiaffinis.</title>
        <authorList>
            <person name="dos Santos R.A.C."/>
            <person name="Steenwyk J.L."/>
            <person name="Rivero-Menendez O."/>
            <person name="Mead M.E."/>
            <person name="Silva L.P."/>
            <person name="Bastos R.W."/>
            <person name="Alastruey-Izquierdo A."/>
            <person name="Goldman G.H."/>
            <person name="Rokas A."/>
        </authorList>
    </citation>
    <scope>NUCLEOTIDE SEQUENCE</scope>
    <source>
        <strain evidence="2">CNM-CM6805</strain>
    </source>
</reference>
<comment type="caution">
    <text evidence="2">The sequence shown here is derived from an EMBL/GenBank/DDBJ whole genome shotgun (WGS) entry which is preliminary data.</text>
</comment>